<protein>
    <submittedName>
        <fullName evidence="4">Hsp20 heat shock protein</fullName>
    </submittedName>
</protein>
<dbReference type="EMBL" id="CP114014">
    <property type="protein sequence ID" value="XAY07486.1"/>
    <property type="molecule type" value="Genomic_DNA"/>
</dbReference>
<evidence type="ECO:0000256" key="2">
    <source>
        <dbReference type="RuleBase" id="RU003616"/>
    </source>
</evidence>
<dbReference type="Pfam" id="PF00011">
    <property type="entry name" value="HSP20"/>
    <property type="match status" value="1"/>
</dbReference>
<evidence type="ECO:0000256" key="1">
    <source>
        <dbReference type="PROSITE-ProRule" id="PRU00285"/>
    </source>
</evidence>
<comment type="similarity">
    <text evidence="1 2">Belongs to the small heat shock protein (HSP20) family.</text>
</comment>
<name>A0AAU7B0V2_9ACTN</name>
<gene>
    <name evidence="4" type="ORF">DSM112329_04369</name>
</gene>
<dbReference type="CDD" id="cd06464">
    <property type="entry name" value="ACD_sHsps-like"/>
    <property type="match status" value="1"/>
</dbReference>
<evidence type="ECO:0000313" key="4">
    <source>
        <dbReference type="EMBL" id="XAY07486.1"/>
    </source>
</evidence>
<accession>A0AAU7B0V2</accession>
<dbReference type="AlphaFoldDB" id="A0AAU7B0V2"/>
<dbReference type="KEGG" id="parq:DSM112329_04369"/>
<dbReference type="PANTHER" id="PTHR11527">
    <property type="entry name" value="HEAT-SHOCK PROTEIN 20 FAMILY MEMBER"/>
    <property type="match status" value="1"/>
</dbReference>
<evidence type="ECO:0000259" key="3">
    <source>
        <dbReference type="PROSITE" id="PS01031"/>
    </source>
</evidence>
<organism evidence="4">
    <name type="scientific">Paraconexibacter sp. AEG42_29</name>
    <dbReference type="NCBI Taxonomy" id="2997339"/>
    <lineage>
        <taxon>Bacteria</taxon>
        <taxon>Bacillati</taxon>
        <taxon>Actinomycetota</taxon>
        <taxon>Thermoleophilia</taxon>
        <taxon>Solirubrobacterales</taxon>
        <taxon>Paraconexibacteraceae</taxon>
        <taxon>Paraconexibacter</taxon>
    </lineage>
</organism>
<keyword evidence="4" id="KW-0346">Stress response</keyword>
<sequence length="163" mass="18104">MRPERDLFANFERMRREMDELFGDVLDRTGLAPGRRGGFSPAVDVFYETPGGAGSGGRAFAVVHAELAGIDPDEIGLEIEGRELVIAGNRRAPGEAEERVYQQLEIDFGPFRRVIPLGADVVADEARATYRDGILRVELPLAAPEPRIRQVKIVTERFEDLEP</sequence>
<dbReference type="PROSITE" id="PS01031">
    <property type="entry name" value="SHSP"/>
    <property type="match status" value="1"/>
</dbReference>
<feature type="domain" description="SHSP" evidence="3">
    <location>
        <begin position="42"/>
        <end position="156"/>
    </location>
</feature>
<reference evidence="4" key="1">
    <citation type="submission" date="2022-12" db="EMBL/GenBank/DDBJ databases">
        <title>Paraconexibacter alkalitolerans sp. nov. and Baekduia alba sp. nov., isolated from soil and emended description of the genera Paraconexibacter (Chun et al., 2020) and Baekduia (An et al., 2020).</title>
        <authorList>
            <person name="Vieira S."/>
            <person name="Huber K.J."/>
            <person name="Geppert A."/>
            <person name="Wolf J."/>
            <person name="Neumann-Schaal M."/>
            <person name="Muesken M."/>
            <person name="Overmann J."/>
        </authorList>
    </citation>
    <scope>NUCLEOTIDE SEQUENCE</scope>
    <source>
        <strain evidence="4">AEG42_29</strain>
    </source>
</reference>
<dbReference type="RefSeq" id="WP_354698679.1">
    <property type="nucleotide sequence ID" value="NZ_CP114014.1"/>
</dbReference>
<dbReference type="InterPro" id="IPR031107">
    <property type="entry name" value="Small_HSP"/>
</dbReference>
<proteinExistence type="inferred from homology"/>
<dbReference type="SUPFAM" id="SSF49764">
    <property type="entry name" value="HSP20-like chaperones"/>
    <property type="match status" value="1"/>
</dbReference>
<dbReference type="InterPro" id="IPR008978">
    <property type="entry name" value="HSP20-like_chaperone"/>
</dbReference>
<dbReference type="Gene3D" id="2.60.40.790">
    <property type="match status" value="1"/>
</dbReference>
<dbReference type="InterPro" id="IPR002068">
    <property type="entry name" value="A-crystallin/Hsp20_dom"/>
</dbReference>